<evidence type="ECO:0000256" key="8">
    <source>
        <dbReference type="SAM" id="MobiDB-lite"/>
    </source>
</evidence>
<name>A0AAW0YFH5_9TREE</name>
<evidence type="ECO:0000256" key="1">
    <source>
        <dbReference type="ARBA" id="ARBA00004123"/>
    </source>
</evidence>
<keyword evidence="6" id="KW-0804">Transcription</keyword>
<feature type="compositionally biased region" description="Low complexity" evidence="8">
    <location>
        <begin position="11"/>
        <end position="33"/>
    </location>
</feature>
<evidence type="ECO:0000259" key="9">
    <source>
        <dbReference type="PROSITE" id="PS50048"/>
    </source>
</evidence>
<dbReference type="SMART" id="SM00906">
    <property type="entry name" value="Fungal_trans"/>
    <property type="match status" value="1"/>
</dbReference>
<dbReference type="PROSITE" id="PS50048">
    <property type="entry name" value="ZN2_CY6_FUNGAL_2"/>
    <property type="match status" value="1"/>
</dbReference>
<dbReference type="PANTHER" id="PTHR47782:SF1">
    <property type="entry name" value="PYRIMIDINE PATHWAY REGULATORY PROTEIN 1"/>
    <property type="match status" value="1"/>
</dbReference>
<proteinExistence type="predicted"/>
<dbReference type="InterPro" id="IPR036864">
    <property type="entry name" value="Zn2-C6_fun-type_DNA-bd_sf"/>
</dbReference>
<dbReference type="RefSeq" id="XP_066800345.1">
    <property type="nucleotide sequence ID" value="XM_066949337.1"/>
</dbReference>
<evidence type="ECO:0000256" key="3">
    <source>
        <dbReference type="ARBA" id="ARBA00022833"/>
    </source>
</evidence>
<keyword evidence="2" id="KW-0479">Metal-binding</keyword>
<dbReference type="InterPro" id="IPR052202">
    <property type="entry name" value="Yeast_MetPath_Reg"/>
</dbReference>
<dbReference type="InterPro" id="IPR007219">
    <property type="entry name" value="XnlR_reg_dom"/>
</dbReference>
<accession>A0AAW0YFH5</accession>
<evidence type="ECO:0000256" key="7">
    <source>
        <dbReference type="ARBA" id="ARBA00023242"/>
    </source>
</evidence>
<evidence type="ECO:0000256" key="6">
    <source>
        <dbReference type="ARBA" id="ARBA00023163"/>
    </source>
</evidence>
<dbReference type="GO" id="GO:0008270">
    <property type="term" value="F:zinc ion binding"/>
    <property type="evidence" value="ECO:0007669"/>
    <property type="project" value="InterPro"/>
</dbReference>
<dbReference type="GO" id="GO:0045944">
    <property type="term" value="P:positive regulation of transcription by RNA polymerase II"/>
    <property type="evidence" value="ECO:0007669"/>
    <property type="project" value="TreeGrafter"/>
</dbReference>
<feature type="domain" description="Zn(2)-C6 fungal-type" evidence="9">
    <location>
        <begin position="33"/>
        <end position="63"/>
    </location>
</feature>
<keyword evidence="4" id="KW-0805">Transcription regulation</keyword>
<evidence type="ECO:0000313" key="11">
    <source>
        <dbReference type="Proteomes" id="UP001388673"/>
    </source>
</evidence>
<reference evidence="10 11" key="1">
    <citation type="journal article" date="2024" name="bioRxiv">
        <title>Comparative genomics of Cryptococcus and Kwoniella reveals pathogenesis evolution and contrasting karyotype dynamics via intercentromeric recombination or chromosome fusion.</title>
        <authorList>
            <person name="Coelho M.A."/>
            <person name="David-Palma M."/>
            <person name="Shea T."/>
            <person name="Bowers K."/>
            <person name="McGinley-Smith S."/>
            <person name="Mohammad A.W."/>
            <person name="Gnirke A."/>
            <person name="Yurkov A.M."/>
            <person name="Nowrousian M."/>
            <person name="Sun S."/>
            <person name="Cuomo C.A."/>
            <person name="Heitman J."/>
        </authorList>
    </citation>
    <scope>NUCLEOTIDE SEQUENCE [LARGE SCALE GENOMIC DNA]</scope>
    <source>
        <strain evidence="10 11">CBS 13917</strain>
    </source>
</reference>
<evidence type="ECO:0000256" key="4">
    <source>
        <dbReference type="ARBA" id="ARBA00023015"/>
    </source>
</evidence>
<dbReference type="AlphaFoldDB" id="A0AAW0YFH5"/>
<dbReference type="GeneID" id="92183510"/>
<dbReference type="PANTHER" id="PTHR47782">
    <property type="entry name" value="ZN(II)2CYS6 TRANSCRIPTION FACTOR (EUROFUNG)-RELATED"/>
    <property type="match status" value="1"/>
</dbReference>
<dbReference type="Pfam" id="PF04082">
    <property type="entry name" value="Fungal_trans"/>
    <property type="match status" value="1"/>
</dbReference>
<dbReference type="GO" id="GO:0006351">
    <property type="term" value="P:DNA-templated transcription"/>
    <property type="evidence" value="ECO:0007669"/>
    <property type="project" value="InterPro"/>
</dbReference>
<dbReference type="SMART" id="SM00066">
    <property type="entry name" value="GAL4"/>
    <property type="match status" value="1"/>
</dbReference>
<keyword evidence="3" id="KW-0862">Zinc</keyword>
<dbReference type="InterPro" id="IPR001138">
    <property type="entry name" value="Zn2Cys6_DnaBD"/>
</dbReference>
<dbReference type="GO" id="GO:0000981">
    <property type="term" value="F:DNA-binding transcription factor activity, RNA polymerase II-specific"/>
    <property type="evidence" value="ECO:0007669"/>
    <property type="project" value="InterPro"/>
</dbReference>
<gene>
    <name evidence="10" type="ORF">IAR55_006252</name>
</gene>
<dbReference type="Gene3D" id="4.10.240.10">
    <property type="entry name" value="Zn(2)-C6 fungal-type DNA-binding domain"/>
    <property type="match status" value="1"/>
</dbReference>
<feature type="region of interest" description="Disordered" evidence="8">
    <location>
        <begin position="1"/>
        <end position="37"/>
    </location>
</feature>
<evidence type="ECO:0000256" key="5">
    <source>
        <dbReference type="ARBA" id="ARBA00023125"/>
    </source>
</evidence>
<organism evidence="10 11">
    <name type="scientific">Kwoniella newhampshirensis</name>
    <dbReference type="NCBI Taxonomy" id="1651941"/>
    <lineage>
        <taxon>Eukaryota</taxon>
        <taxon>Fungi</taxon>
        <taxon>Dikarya</taxon>
        <taxon>Basidiomycota</taxon>
        <taxon>Agaricomycotina</taxon>
        <taxon>Tremellomycetes</taxon>
        <taxon>Tremellales</taxon>
        <taxon>Cryptococcaceae</taxon>
        <taxon>Kwoniella</taxon>
    </lineage>
</organism>
<dbReference type="GO" id="GO:0005634">
    <property type="term" value="C:nucleus"/>
    <property type="evidence" value="ECO:0007669"/>
    <property type="project" value="UniProtKB-SubCell"/>
</dbReference>
<dbReference type="CDD" id="cd00067">
    <property type="entry name" value="GAL4"/>
    <property type="match status" value="1"/>
</dbReference>
<sequence length="688" mass="76221">MNVDSSDLPQPAARGSADPARSPSAPAPQARSACEPCRKRKIKCTGERPKCTRCERLGKECVYESVVNTWTYIAALEKRLQTLEQRERVFQARPVSQATRSRSPPHRLSGRHALEPDSVRYMWSSGSTSPRPAPPESEVAAREWSQISFSSDAQLVADLPIDNDLIGELSRPRRSTGPTALSVVDHSLIPPAHIVSSLVDHFRTCTGASYPIFHIPSLLSQIDAVSSSGGALLPRSDVCVVILVLAVASTSLPLKSPLYNDYRPRASALWIYAQDIIPKSYTIPGLTRLQILLIKLQYVLYNPPAGNVWDLAGSAVRLAVDLGLHLEHAGPSLPSVTPLEQDMRRRLFWISYNLERNVCTALSRPPSIPDGWISASFPSLMDDTLITADAILSGDPSPLKVVAVHRFRLRLLQSEILDRLYRPGPSSLPSRDWYDSVVERLNQWRGTLPSNADSWSDEWSDTKYHLTLIMLFRPSPARPAPDRESLARTIASAGRVMRAHKELNRSGGITFNWFTTYQLFLVSAAYLNALWQASRKGWQIVQSVVESMLDIQSCTSVMEAISAIAPGTTHIRDATDAISERIIRYLTSRTMPHTSTAAGTGTRTDLRDLEDSNNGAQLSTSVQDCTSQPSASGWSQQVAFSSDDWLLPAMDDQDSDALLRLLGDIQPENWERCIESEVHQTLRHGFQM</sequence>
<dbReference type="EMBL" id="JBCAWK010000012">
    <property type="protein sequence ID" value="KAK8845537.1"/>
    <property type="molecule type" value="Genomic_DNA"/>
</dbReference>
<keyword evidence="7" id="KW-0539">Nucleus</keyword>
<comment type="subcellular location">
    <subcellularLocation>
        <location evidence="1">Nucleus</location>
    </subcellularLocation>
</comment>
<keyword evidence="5" id="KW-0238">DNA-binding</keyword>
<keyword evidence="11" id="KW-1185">Reference proteome</keyword>
<dbReference type="GO" id="GO:0043565">
    <property type="term" value="F:sequence-specific DNA binding"/>
    <property type="evidence" value="ECO:0007669"/>
    <property type="project" value="TreeGrafter"/>
</dbReference>
<protein>
    <recommendedName>
        <fullName evidence="9">Zn(2)-C6 fungal-type domain-containing protein</fullName>
    </recommendedName>
</protein>
<dbReference type="CDD" id="cd12148">
    <property type="entry name" value="fungal_TF_MHR"/>
    <property type="match status" value="1"/>
</dbReference>
<evidence type="ECO:0000256" key="2">
    <source>
        <dbReference type="ARBA" id="ARBA00022723"/>
    </source>
</evidence>
<evidence type="ECO:0000313" key="10">
    <source>
        <dbReference type="EMBL" id="KAK8845537.1"/>
    </source>
</evidence>
<dbReference type="SUPFAM" id="SSF57701">
    <property type="entry name" value="Zn2/Cys6 DNA-binding domain"/>
    <property type="match status" value="1"/>
</dbReference>
<dbReference type="KEGG" id="kne:92183510"/>
<comment type="caution">
    <text evidence="10">The sequence shown here is derived from an EMBL/GenBank/DDBJ whole genome shotgun (WGS) entry which is preliminary data.</text>
</comment>
<dbReference type="PROSITE" id="PS00463">
    <property type="entry name" value="ZN2_CY6_FUNGAL_1"/>
    <property type="match status" value="1"/>
</dbReference>
<dbReference type="Proteomes" id="UP001388673">
    <property type="component" value="Unassembled WGS sequence"/>
</dbReference>
<dbReference type="Pfam" id="PF00172">
    <property type="entry name" value="Zn_clus"/>
    <property type="match status" value="1"/>
</dbReference>